<evidence type="ECO:0000313" key="3">
    <source>
        <dbReference type="Proteomes" id="UP000608890"/>
    </source>
</evidence>
<gene>
    <name evidence="2" type="ORF">GCM10011608_55860</name>
</gene>
<comment type="caution">
    <text evidence="2">The sequence shown here is derived from an EMBL/GenBank/DDBJ whole genome shotgun (WGS) entry which is preliminary data.</text>
</comment>
<reference evidence="2" key="2">
    <citation type="submission" date="2020-09" db="EMBL/GenBank/DDBJ databases">
        <authorList>
            <person name="Sun Q."/>
            <person name="Zhou Y."/>
        </authorList>
    </citation>
    <scope>NUCLEOTIDE SEQUENCE</scope>
    <source>
        <strain evidence="2">CGMCC 4.7312</strain>
    </source>
</reference>
<feature type="region of interest" description="Disordered" evidence="1">
    <location>
        <begin position="198"/>
        <end position="239"/>
    </location>
</feature>
<proteinExistence type="predicted"/>
<organism evidence="2 3">
    <name type="scientific">Micromonospora sonchi</name>
    <dbReference type="NCBI Taxonomy" id="1763543"/>
    <lineage>
        <taxon>Bacteria</taxon>
        <taxon>Bacillati</taxon>
        <taxon>Actinomycetota</taxon>
        <taxon>Actinomycetes</taxon>
        <taxon>Micromonosporales</taxon>
        <taxon>Micromonosporaceae</taxon>
        <taxon>Micromonospora</taxon>
    </lineage>
</organism>
<feature type="compositionally biased region" description="Basic residues" evidence="1">
    <location>
        <begin position="225"/>
        <end position="239"/>
    </location>
</feature>
<dbReference type="RefSeq" id="WP_229706502.1">
    <property type="nucleotide sequence ID" value="NZ_BMNB01000040.1"/>
</dbReference>
<dbReference type="Proteomes" id="UP000608890">
    <property type="component" value="Unassembled WGS sequence"/>
</dbReference>
<evidence type="ECO:0000256" key="1">
    <source>
        <dbReference type="SAM" id="MobiDB-lite"/>
    </source>
</evidence>
<evidence type="ECO:0000313" key="2">
    <source>
        <dbReference type="EMBL" id="GGM63436.1"/>
    </source>
</evidence>
<name>A0A917U8Z4_9ACTN</name>
<keyword evidence="3" id="KW-1185">Reference proteome</keyword>
<reference evidence="2" key="1">
    <citation type="journal article" date="2014" name="Int. J. Syst. Evol. Microbiol.">
        <title>Complete genome sequence of Corynebacterium casei LMG S-19264T (=DSM 44701T), isolated from a smear-ripened cheese.</title>
        <authorList>
            <consortium name="US DOE Joint Genome Institute (JGI-PGF)"/>
            <person name="Walter F."/>
            <person name="Albersmeier A."/>
            <person name="Kalinowski J."/>
            <person name="Ruckert C."/>
        </authorList>
    </citation>
    <scope>NUCLEOTIDE SEQUENCE</scope>
    <source>
        <strain evidence="2">CGMCC 4.7312</strain>
    </source>
</reference>
<dbReference type="EMBL" id="BMNB01000040">
    <property type="protein sequence ID" value="GGM63436.1"/>
    <property type="molecule type" value="Genomic_DNA"/>
</dbReference>
<dbReference type="AlphaFoldDB" id="A0A917U8Z4"/>
<accession>A0A917U8Z4</accession>
<sequence length="239" mass="25894">MRTAVARPGVSTAVGLPARRRCRCSEQDRQSDRWLRLADRNAVAILDDELLYLLASRNVQLAREAGALTTLPDSLRFLSITSGLMGELARAGEAPAITQATGGVQLWHAHVILSAWRGDQAETTALNAITAQDVAFSDEGTEAALAQYAMAVPHNGRGNYPAAQDAAARAWQSQELSLSNLVHFELIESAARAGLRRVATPRTPTPGRPRTAPHRPRAAVGHGRGGVRRARRPRITRHR</sequence>
<protein>
    <submittedName>
        <fullName evidence="2">Uncharacterized protein</fullName>
    </submittedName>
</protein>